<dbReference type="GO" id="GO:0003677">
    <property type="term" value="F:DNA binding"/>
    <property type="evidence" value="ECO:0007669"/>
    <property type="project" value="InterPro"/>
</dbReference>
<dbReference type="Proteomes" id="UP000322225">
    <property type="component" value="Chromosome 11"/>
</dbReference>
<dbReference type="InterPro" id="IPR036864">
    <property type="entry name" value="Zn2-C6_fun-type_DNA-bd_sf"/>
</dbReference>
<dbReference type="InterPro" id="IPR007219">
    <property type="entry name" value="XnlR_reg_dom"/>
</dbReference>
<keyword evidence="7" id="KW-1185">Reference proteome</keyword>
<evidence type="ECO:0000313" key="6">
    <source>
        <dbReference type="EMBL" id="WWD21412.1"/>
    </source>
</evidence>
<dbReference type="CDD" id="cd12148">
    <property type="entry name" value="fungal_TF_MHR"/>
    <property type="match status" value="1"/>
</dbReference>
<dbReference type="PROSITE" id="PS50048">
    <property type="entry name" value="ZN2_CY6_FUNGAL_2"/>
    <property type="match status" value="1"/>
</dbReference>
<feature type="compositionally biased region" description="Polar residues" evidence="4">
    <location>
        <begin position="557"/>
        <end position="572"/>
    </location>
</feature>
<dbReference type="SUPFAM" id="SSF57701">
    <property type="entry name" value="Zn2/Cys6 DNA-binding domain"/>
    <property type="match status" value="1"/>
</dbReference>
<dbReference type="Pfam" id="PF04082">
    <property type="entry name" value="Fungal_trans"/>
    <property type="match status" value="1"/>
</dbReference>
<feature type="region of interest" description="Disordered" evidence="4">
    <location>
        <begin position="751"/>
        <end position="786"/>
    </location>
</feature>
<sequence length="1547" mass="171237">MSDSEAGPSRRRKAQRACDSCRRRKLRCDFNDSSIDVCRSCHLSGRRCESTQPAKIKQNVARQIALRGVHMAANDVERSRSGRNSASGDPFTLVARLTENPRQEEEGAERERSDRGVGERAFVVDHTRYEEHPIPPSSLPIHTNTSNTLNLKTSGVDLRHQVISFYKTHIAPINPIIPPHRVMAVIDATPQILPSILAVAALSRQVPFAVYSSIRSRLARQLAENVASVSTLLHIQIMLISGMSHEIHGDTNMEGGSSCWLRVGSAIRQAQDIGLHRLDERHWSAEAYADRARIWIGCVIMDRCIHLGDCEDPSANQSLLQTPDDSHGFQAQLYQLSAGNRHAYAVSPQGVATMYRSGAGESADGYRQFCRLGTRRVLLCRHDDLDAGWDFGLDYSLHRDNLLQTIRQAEPESPTTYHFSTHSHAMVPGGHAVETRDIVDVKARRRSTRLLVTREICYDIRGALSAEPIATRAKIADIVNVIYQAAVDLPSGKTQTSFTRTPEQNTFTQGTTSIDDMRSSGGISTTPGYVQGEGRSEIAQHPQQQTRQHQELRQQPDQDVSLSQSPGLQERSTPPLDASDDIVVDSEQEDIGAFRNTIPFPPLQQPTARSRRHVNVRSRPKVASLPASTPKSPTSPLAARTHRGTISISGTPPNRPRRSSRRPPPPPPRPINEGALAIPRRHSPPSTATRDRFDQEGQSPRRRRIESYNPPNSPRQSLPDRPSSAPLFAPPLSPSRPRILVSATSQVHNDDFPSLAQLPRSTNPPNFIPDSIPASSPPLDPAEVPSKSKLDQITILEERVRGLRYELDRLRGSELYHLQTEQGWVDKGNANLEKVLKMQEEAKIEQDRLSAERVNLYMERSKVDADREKTNERLGQIGKLDDLFTTRVNALVKEGENKVADLQGELGKAKSTAQHYETMRLIRENELEKLKLELKNARVQTTAAVSESAGLRQRVEQLEKGISKLEIVDGTFTGQAATAINRQVRSNFLDNLLSYLPDLSTRSATRDMLRPHVRELMEEEATGERISKSGWWTNALDRYEQGGATQRKMEGIAGSPWFAKALAGNTTWEQVWLGAMQKNAQDHQFVTSVATSQTFLVELAQALAGTRSAKPPIEIILDKLLSSSSLSTAISQQLLQPSTVDLVLDSGEFANGLMSFARGTFLRRVIVEVVTAFDSVKSLLEVVEMKDGVVKVAQQDEVMRSEAFKGGIIDGFGDDAVKRSLEERVKASVDDHFATEDGRRMLASFITSETTADAIVKSPTFKQLIIDIIAESSISPHTAAPTFAPRSRVPTDDISAEIPHTDTINTQDRSPTPDPYPSLPIRAGPPIPPTTPSPPPPSFDLYAPHDNPAAFSAYETQDTQDTIAGSTQPENSVTEPPAPFPSFHAWTLGMHRGQYLRYLDNAPSLFPGPEQTAVLSERYRLTWAVEEIASEYRDTVDLHLAGFKEGVNASAQRYGIDSLRTALTKHLMGISRVKDRVGGKVGTWMFLLHELASLPEDVDPGLLRGLLQLEAARRKAVMEDRNKELFNVKVEASQSGTSRPRRSSGRG</sequence>
<feature type="compositionally biased region" description="Basic and acidic residues" evidence="4">
    <location>
        <begin position="99"/>
        <end position="117"/>
    </location>
</feature>
<feature type="domain" description="Zn(2)-C6 fungal-type" evidence="5">
    <location>
        <begin position="17"/>
        <end position="48"/>
    </location>
</feature>
<dbReference type="KEGG" id="ksn:43591964"/>
<name>A0AAJ8LP23_9TREE</name>
<dbReference type="GeneID" id="43591964"/>
<protein>
    <recommendedName>
        <fullName evidence="5">Zn(2)-C6 fungal-type domain-containing protein</fullName>
    </recommendedName>
</protein>
<evidence type="ECO:0000256" key="4">
    <source>
        <dbReference type="SAM" id="MobiDB-lite"/>
    </source>
</evidence>
<dbReference type="RefSeq" id="XP_065823817.1">
    <property type="nucleotide sequence ID" value="XM_065967745.1"/>
</dbReference>
<dbReference type="InterPro" id="IPR050987">
    <property type="entry name" value="AtrR-like"/>
</dbReference>
<reference evidence="6" key="1">
    <citation type="submission" date="2017-08" db="EMBL/GenBank/DDBJ databases">
        <authorList>
            <person name="Cuomo C."/>
            <person name="Billmyre B."/>
            <person name="Heitman J."/>
        </authorList>
    </citation>
    <scope>NUCLEOTIDE SEQUENCE</scope>
    <source>
        <strain evidence="6">CBS 12478</strain>
    </source>
</reference>
<keyword evidence="3" id="KW-0175">Coiled coil</keyword>
<dbReference type="GO" id="GO:0006351">
    <property type="term" value="P:DNA-templated transcription"/>
    <property type="evidence" value="ECO:0007669"/>
    <property type="project" value="InterPro"/>
</dbReference>
<feature type="compositionally biased region" description="Polar residues" evidence="4">
    <location>
        <begin position="492"/>
        <end position="514"/>
    </location>
</feature>
<dbReference type="GO" id="GO:0000981">
    <property type="term" value="F:DNA-binding transcription factor activity, RNA polymerase II-specific"/>
    <property type="evidence" value="ECO:0007669"/>
    <property type="project" value="InterPro"/>
</dbReference>
<evidence type="ECO:0000256" key="1">
    <source>
        <dbReference type="ARBA" id="ARBA00022723"/>
    </source>
</evidence>
<evidence type="ECO:0000259" key="5">
    <source>
        <dbReference type="PROSITE" id="PS50048"/>
    </source>
</evidence>
<reference evidence="6" key="2">
    <citation type="submission" date="2024-01" db="EMBL/GenBank/DDBJ databases">
        <title>Comparative genomics of Cryptococcus and Kwoniella reveals pathogenesis evolution and contrasting modes of karyotype evolution via chromosome fusion or intercentromeric recombination.</title>
        <authorList>
            <person name="Coelho M.A."/>
            <person name="David-Palma M."/>
            <person name="Shea T."/>
            <person name="Bowers K."/>
            <person name="McGinley-Smith S."/>
            <person name="Mohammad A.W."/>
            <person name="Gnirke A."/>
            <person name="Yurkov A.M."/>
            <person name="Nowrousian M."/>
            <person name="Sun S."/>
            <person name="Cuomo C.A."/>
            <person name="Heitman J."/>
        </authorList>
    </citation>
    <scope>NUCLEOTIDE SEQUENCE</scope>
    <source>
        <strain evidence="6">CBS 12478</strain>
    </source>
</reference>
<feature type="region of interest" description="Disordered" evidence="4">
    <location>
        <begin position="1299"/>
        <end position="1346"/>
    </location>
</feature>
<keyword evidence="1" id="KW-0479">Metal-binding</keyword>
<feature type="compositionally biased region" description="Pro residues" evidence="4">
    <location>
        <begin position="1312"/>
        <end position="1338"/>
    </location>
</feature>
<dbReference type="SMART" id="SM00066">
    <property type="entry name" value="GAL4"/>
    <property type="match status" value="1"/>
</dbReference>
<dbReference type="InterPro" id="IPR001138">
    <property type="entry name" value="Zn2Cys6_DnaBD"/>
</dbReference>
<feature type="coiled-coil region" evidence="3">
    <location>
        <begin position="892"/>
        <end position="947"/>
    </location>
</feature>
<feature type="region of interest" description="Disordered" evidence="4">
    <location>
        <begin position="595"/>
        <end position="736"/>
    </location>
</feature>
<evidence type="ECO:0000256" key="3">
    <source>
        <dbReference type="SAM" id="Coils"/>
    </source>
</evidence>
<proteinExistence type="predicted"/>
<feature type="region of interest" description="Disordered" evidence="4">
    <location>
        <begin position="75"/>
        <end position="117"/>
    </location>
</feature>
<feature type="compositionally biased region" description="Basic residues" evidence="4">
    <location>
        <begin position="609"/>
        <end position="620"/>
    </location>
</feature>
<dbReference type="EMBL" id="CP144061">
    <property type="protein sequence ID" value="WWD21412.1"/>
    <property type="molecule type" value="Genomic_DNA"/>
</dbReference>
<feature type="compositionally biased region" description="Polar residues" evidence="4">
    <location>
        <begin position="626"/>
        <end position="635"/>
    </location>
</feature>
<dbReference type="CDD" id="cd00067">
    <property type="entry name" value="GAL4"/>
    <property type="match status" value="1"/>
</dbReference>
<dbReference type="PANTHER" id="PTHR46910">
    <property type="entry name" value="TRANSCRIPTION FACTOR PDR1"/>
    <property type="match status" value="1"/>
</dbReference>
<dbReference type="Pfam" id="PF00172">
    <property type="entry name" value="Zn_clus"/>
    <property type="match status" value="1"/>
</dbReference>
<accession>A0AAJ8LP23</accession>
<evidence type="ECO:0000256" key="2">
    <source>
        <dbReference type="ARBA" id="ARBA00023242"/>
    </source>
</evidence>
<dbReference type="PROSITE" id="PS00463">
    <property type="entry name" value="ZN2_CY6_FUNGAL_1"/>
    <property type="match status" value="1"/>
</dbReference>
<dbReference type="Gene3D" id="4.10.240.10">
    <property type="entry name" value="Zn(2)-C6 fungal-type DNA-binding domain"/>
    <property type="match status" value="1"/>
</dbReference>
<keyword evidence="2" id="KW-0539">Nucleus</keyword>
<feature type="region of interest" description="Disordered" evidence="4">
    <location>
        <begin position="492"/>
        <end position="580"/>
    </location>
</feature>
<dbReference type="SMART" id="SM00906">
    <property type="entry name" value="Fungal_trans"/>
    <property type="match status" value="1"/>
</dbReference>
<dbReference type="PANTHER" id="PTHR46910:SF1">
    <property type="entry name" value="MISCELLANEOUS ZN(II)2CYS6 TRANSCRIPTION FACTOR (EUROFUNG)-RELATED"/>
    <property type="match status" value="1"/>
</dbReference>
<organism evidence="6 7">
    <name type="scientific">Kwoniella shandongensis</name>
    <dbReference type="NCBI Taxonomy" id="1734106"/>
    <lineage>
        <taxon>Eukaryota</taxon>
        <taxon>Fungi</taxon>
        <taxon>Dikarya</taxon>
        <taxon>Basidiomycota</taxon>
        <taxon>Agaricomycotina</taxon>
        <taxon>Tremellomycetes</taxon>
        <taxon>Tremellales</taxon>
        <taxon>Cryptococcaceae</taxon>
        <taxon>Kwoniella</taxon>
    </lineage>
</organism>
<gene>
    <name evidence="6" type="ORF">CI109_105897</name>
</gene>
<dbReference type="GO" id="GO:0008270">
    <property type="term" value="F:zinc ion binding"/>
    <property type="evidence" value="ECO:0007669"/>
    <property type="project" value="InterPro"/>
</dbReference>
<evidence type="ECO:0000313" key="7">
    <source>
        <dbReference type="Proteomes" id="UP000322225"/>
    </source>
</evidence>